<feature type="compositionally biased region" description="Basic and acidic residues" evidence="1">
    <location>
        <begin position="85"/>
        <end position="96"/>
    </location>
</feature>
<gene>
    <name evidence="2" type="ORF">CGI_10002600</name>
</gene>
<evidence type="ECO:0000313" key="2">
    <source>
        <dbReference type="EMBL" id="EKC26505.1"/>
    </source>
</evidence>
<accession>K1QCM3</accession>
<evidence type="ECO:0000256" key="1">
    <source>
        <dbReference type="SAM" id="MobiDB-lite"/>
    </source>
</evidence>
<name>K1QCM3_MAGGI</name>
<protein>
    <submittedName>
        <fullName evidence="2">Uncharacterized protein</fullName>
    </submittedName>
</protein>
<feature type="compositionally biased region" description="Basic and acidic residues" evidence="1">
    <location>
        <begin position="110"/>
        <end position="121"/>
    </location>
</feature>
<feature type="compositionally biased region" description="Polar residues" evidence="1">
    <location>
        <begin position="122"/>
        <end position="132"/>
    </location>
</feature>
<dbReference type="HOGENOM" id="CLU_1919079_0_0_1"/>
<dbReference type="EMBL" id="JH815875">
    <property type="protein sequence ID" value="EKC26505.1"/>
    <property type="molecule type" value="Genomic_DNA"/>
</dbReference>
<dbReference type="InParanoid" id="K1QCM3"/>
<sequence length="132" mass="14543">MVKIYKEKQGNRCGAVYGRIRTGAPVDWGGPCDIRVDQGLLFVTSMLGLCRYDDVDLIRGVTGGSRQDAFMDKLIDLVCIKDAADDPDNKAMRNPDLDALLGDYTEDDAETPKKKAKDDRVQVSSAQYAARP</sequence>
<dbReference type="AlphaFoldDB" id="K1QCM3"/>
<organism evidence="2">
    <name type="scientific">Magallana gigas</name>
    <name type="common">Pacific oyster</name>
    <name type="synonym">Crassostrea gigas</name>
    <dbReference type="NCBI Taxonomy" id="29159"/>
    <lineage>
        <taxon>Eukaryota</taxon>
        <taxon>Metazoa</taxon>
        <taxon>Spiralia</taxon>
        <taxon>Lophotrochozoa</taxon>
        <taxon>Mollusca</taxon>
        <taxon>Bivalvia</taxon>
        <taxon>Autobranchia</taxon>
        <taxon>Pteriomorphia</taxon>
        <taxon>Ostreida</taxon>
        <taxon>Ostreoidea</taxon>
        <taxon>Ostreidae</taxon>
        <taxon>Magallana</taxon>
    </lineage>
</organism>
<reference evidence="2" key="1">
    <citation type="journal article" date="2012" name="Nature">
        <title>The oyster genome reveals stress adaptation and complexity of shell formation.</title>
        <authorList>
            <person name="Zhang G."/>
            <person name="Fang X."/>
            <person name="Guo X."/>
            <person name="Li L."/>
            <person name="Luo R."/>
            <person name="Xu F."/>
            <person name="Yang P."/>
            <person name="Zhang L."/>
            <person name="Wang X."/>
            <person name="Qi H."/>
            <person name="Xiong Z."/>
            <person name="Que H."/>
            <person name="Xie Y."/>
            <person name="Holland P.W."/>
            <person name="Paps J."/>
            <person name="Zhu Y."/>
            <person name="Wu F."/>
            <person name="Chen Y."/>
            <person name="Wang J."/>
            <person name="Peng C."/>
            <person name="Meng J."/>
            <person name="Yang L."/>
            <person name="Liu J."/>
            <person name="Wen B."/>
            <person name="Zhang N."/>
            <person name="Huang Z."/>
            <person name="Zhu Q."/>
            <person name="Feng Y."/>
            <person name="Mount A."/>
            <person name="Hedgecock D."/>
            <person name="Xu Z."/>
            <person name="Liu Y."/>
            <person name="Domazet-Loso T."/>
            <person name="Du Y."/>
            <person name="Sun X."/>
            <person name="Zhang S."/>
            <person name="Liu B."/>
            <person name="Cheng P."/>
            <person name="Jiang X."/>
            <person name="Li J."/>
            <person name="Fan D."/>
            <person name="Wang W."/>
            <person name="Fu W."/>
            <person name="Wang T."/>
            <person name="Wang B."/>
            <person name="Zhang J."/>
            <person name="Peng Z."/>
            <person name="Li Y."/>
            <person name="Li N."/>
            <person name="Wang J."/>
            <person name="Chen M."/>
            <person name="He Y."/>
            <person name="Tan F."/>
            <person name="Song X."/>
            <person name="Zheng Q."/>
            <person name="Huang R."/>
            <person name="Yang H."/>
            <person name="Du X."/>
            <person name="Chen L."/>
            <person name="Yang M."/>
            <person name="Gaffney P.M."/>
            <person name="Wang S."/>
            <person name="Luo L."/>
            <person name="She Z."/>
            <person name="Ming Y."/>
            <person name="Huang W."/>
            <person name="Zhang S."/>
            <person name="Huang B."/>
            <person name="Zhang Y."/>
            <person name="Qu T."/>
            <person name="Ni P."/>
            <person name="Miao G."/>
            <person name="Wang J."/>
            <person name="Wang Q."/>
            <person name="Steinberg C.E."/>
            <person name="Wang H."/>
            <person name="Li N."/>
            <person name="Qian L."/>
            <person name="Zhang G."/>
            <person name="Li Y."/>
            <person name="Yang H."/>
            <person name="Liu X."/>
            <person name="Wang J."/>
            <person name="Yin Y."/>
            <person name="Wang J."/>
        </authorList>
    </citation>
    <scope>NUCLEOTIDE SEQUENCE [LARGE SCALE GENOMIC DNA]</scope>
    <source>
        <strain evidence="2">05x7-T-G4-1.051#20</strain>
    </source>
</reference>
<feature type="region of interest" description="Disordered" evidence="1">
    <location>
        <begin position="85"/>
        <end position="132"/>
    </location>
</feature>
<proteinExistence type="predicted"/>